<evidence type="ECO:0000256" key="2">
    <source>
        <dbReference type="ARBA" id="ARBA00022741"/>
    </source>
</evidence>
<evidence type="ECO:0000259" key="5">
    <source>
        <dbReference type="PROSITE" id="PS50975"/>
    </source>
</evidence>
<feature type="domain" description="ATP-grasp" evidence="5">
    <location>
        <begin position="105"/>
        <end position="292"/>
    </location>
</feature>
<evidence type="ECO:0000313" key="7">
    <source>
        <dbReference type="Proteomes" id="UP001596112"/>
    </source>
</evidence>
<dbReference type="PROSITE" id="PS50975">
    <property type="entry name" value="ATP_GRASP"/>
    <property type="match status" value="1"/>
</dbReference>
<dbReference type="InterPro" id="IPR052032">
    <property type="entry name" value="ATP-dep_AA_Ligase"/>
</dbReference>
<evidence type="ECO:0000313" key="6">
    <source>
        <dbReference type="EMBL" id="MFC5813131.1"/>
    </source>
</evidence>
<dbReference type="Pfam" id="PF18603">
    <property type="entry name" value="LAL_C2"/>
    <property type="match status" value="1"/>
</dbReference>
<dbReference type="Gene3D" id="3.30.470.20">
    <property type="entry name" value="ATP-grasp fold, B domain"/>
    <property type="match status" value="1"/>
</dbReference>
<comment type="caution">
    <text evidence="6">The sequence shown here is derived from an EMBL/GenBank/DDBJ whole genome shotgun (WGS) entry which is preliminary data.</text>
</comment>
<keyword evidence="2 4" id="KW-0547">Nucleotide-binding</keyword>
<dbReference type="Pfam" id="PF13535">
    <property type="entry name" value="ATP-grasp_4"/>
    <property type="match status" value="1"/>
</dbReference>
<dbReference type="RefSeq" id="WP_272173023.1">
    <property type="nucleotide sequence ID" value="NZ_JAQOSL010000075.1"/>
</dbReference>
<keyword evidence="1" id="KW-0436">Ligase</keyword>
<organism evidence="6 7">
    <name type="scientific">Streptomyces heilongjiangensis</name>
    <dbReference type="NCBI Taxonomy" id="945052"/>
    <lineage>
        <taxon>Bacteria</taxon>
        <taxon>Bacillati</taxon>
        <taxon>Actinomycetota</taxon>
        <taxon>Actinomycetes</taxon>
        <taxon>Kitasatosporales</taxon>
        <taxon>Streptomycetaceae</taxon>
        <taxon>Streptomyces</taxon>
    </lineage>
</organism>
<dbReference type="Proteomes" id="UP001596112">
    <property type="component" value="Unassembled WGS sequence"/>
</dbReference>
<keyword evidence="3 4" id="KW-0067">ATP-binding</keyword>
<dbReference type="InterPro" id="IPR011761">
    <property type="entry name" value="ATP-grasp"/>
</dbReference>
<evidence type="ECO:0000256" key="1">
    <source>
        <dbReference type="ARBA" id="ARBA00022598"/>
    </source>
</evidence>
<dbReference type="PANTHER" id="PTHR43585:SF2">
    <property type="entry name" value="ATP-GRASP ENZYME FSQD"/>
    <property type="match status" value="1"/>
</dbReference>
<reference evidence="7" key="1">
    <citation type="journal article" date="2019" name="Int. J. Syst. Evol. Microbiol.">
        <title>The Global Catalogue of Microorganisms (GCM) 10K type strain sequencing project: providing services to taxonomists for standard genome sequencing and annotation.</title>
        <authorList>
            <consortium name="The Broad Institute Genomics Platform"/>
            <consortium name="The Broad Institute Genome Sequencing Center for Infectious Disease"/>
            <person name="Wu L."/>
            <person name="Ma J."/>
        </authorList>
    </citation>
    <scope>NUCLEOTIDE SEQUENCE [LARGE SCALE GENOMIC DNA]</scope>
    <source>
        <strain evidence="7">JCM 9918</strain>
    </source>
</reference>
<accession>A0ABW1BJZ5</accession>
<evidence type="ECO:0000256" key="4">
    <source>
        <dbReference type="PROSITE-ProRule" id="PRU00409"/>
    </source>
</evidence>
<proteinExistence type="predicted"/>
<keyword evidence="7" id="KW-1185">Reference proteome</keyword>
<gene>
    <name evidence="6" type="ORF">ACFQGO_37465</name>
</gene>
<dbReference type="Gene3D" id="3.40.50.20">
    <property type="match status" value="1"/>
</dbReference>
<name>A0ABW1BJZ5_9ACTN</name>
<dbReference type="SUPFAM" id="SSF56059">
    <property type="entry name" value="Glutathione synthetase ATP-binding domain-like"/>
    <property type="match status" value="1"/>
</dbReference>
<dbReference type="InterPro" id="IPR040570">
    <property type="entry name" value="LAL_C2"/>
</dbReference>
<dbReference type="EMBL" id="JBHSNZ010000053">
    <property type="protein sequence ID" value="MFC5813131.1"/>
    <property type="molecule type" value="Genomic_DNA"/>
</dbReference>
<protein>
    <submittedName>
        <fullName evidence="6">ATP-grasp domain-containing protein</fullName>
    </submittedName>
</protein>
<evidence type="ECO:0000256" key="3">
    <source>
        <dbReference type="ARBA" id="ARBA00022840"/>
    </source>
</evidence>
<sequence length="399" mass="42008">MGLVVVGASENIARIARTLDDDVVFVDALGSGRRRASQDDGGRSFAVDWQDEAALTEFAQRVLAPLAPRAVVSVTEHGLVPAALLSGVLGALGVPVDVVRATRDKRLMRRVLAAKAPHLTVDHADARDEAAVADLLSRCGRAVVKPADGTASTDVCVVRSLKEFRRVSDPEGLIVEEFAEGTEFSVESFSVDGRHEVIGIAEKGTAEGFVEVSHVMSGDPPAEQQRLIGRAVGELLDALGLTDGPAHTEVKVHGDTVKVIETHNRPGGDSVADLVAIVTGIDWRKVCLGWPLGLRPAASTPHAPAAASVFFTAPPGRVTAVRADAPEWADVTVEYWKVEASVGDLVGELRSSSDRLGMAVLSGRSADACRAAVRALRERPVVVTEPGGTADVGPELMEE</sequence>
<dbReference type="PANTHER" id="PTHR43585">
    <property type="entry name" value="FUMIPYRROLE BIOSYNTHESIS PROTEIN C"/>
    <property type="match status" value="1"/>
</dbReference>